<proteinExistence type="predicted"/>
<protein>
    <recommendedName>
        <fullName evidence="1">Replication protein A 70 kDa DNA-binding subunit B/D first OB fold domain-containing protein</fullName>
    </recommendedName>
</protein>
<comment type="caution">
    <text evidence="2">The sequence shown here is derived from an EMBL/GenBank/DDBJ whole genome shotgun (WGS) entry which is preliminary data.</text>
</comment>
<sequence length="167" mass="19409">MTGIHKIAEINPSIDNLCVRIRVIRLWILPSYGNSLLPYSIEMVCLDEDRVLVSRFVNLLKEGISYQIRYFGVGLNEDNFKTTHHEYVVNLNQHTDVHRLPESSSIPRYDFNFVMNFDTLNAPEYDYIYLVDVVGYLAGIESKKTLEKNNKSTKKIMECALLDNYTH</sequence>
<dbReference type="PANTHER" id="PTHR47165:SF4">
    <property type="entry name" value="OS03G0429900 PROTEIN"/>
    <property type="match status" value="1"/>
</dbReference>
<dbReference type="CDD" id="cd04480">
    <property type="entry name" value="RPA1_DBD_A_like"/>
    <property type="match status" value="1"/>
</dbReference>
<accession>A0A445D2P7</accession>
<dbReference type="InterPro" id="IPR012340">
    <property type="entry name" value="NA-bd_OB-fold"/>
</dbReference>
<reference evidence="2 3" key="1">
    <citation type="submission" date="2019-01" db="EMBL/GenBank/DDBJ databases">
        <title>Sequencing of cultivated peanut Arachis hypogaea provides insights into genome evolution and oil improvement.</title>
        <authorList>
            <person name="Chen X."/>
        </authorList>
    </citation>
    <scope>NUCLEOTIDE SEQUENCE [LARGE SCALE GENOMIC DNA]</scope>
    <source>
        <strain evidence="3">cv. Fuhuasheng</strain>
        <tissue evidence="2">Leaves</tissue>
    </source>
</reference>
<dbReference type="Pfam" id="PF02721">
    <property type="entry name" value="DUF223"/>
    <property type="match status" value="1"/>
</dbReference>
<evidence type="ECO:0000313" key="2">
    <source>
        <dbReference type="EMBL" id="RYR57300.1"/>
    </source>
</evidence>
<dbReference type="PANTHER" id="PTHR47165">
    <property type="entry name" value="OS03G0429900 PROTEIN"/>
    <property type="match status" value="1"/>
</dbReference>
<dbReference type="Gene3D" id="2.40.50.140">
    <property type="entry name" value="Nucleic acid-binding proteins"/>
    <property type="match status" value="1"/>
</dbReference>
<organism evidence="2 3">
    <name type="scientific">Arachis hypogaea</name>
    <name type="common">Peanut</name>
    <dbReference type="NCBI Taxonomy" id="3818"/>
    <lineage>
        <taxon>Eukaryota</taxon>
        <taxon>Viridiplantae</taxon>
        <taxon>Streptophyta</taxon>
        <taxon>Embryophyta</taxon>
        <taxon>Tracheophyta</taxon>
        <taxon>Spermatophyta</taxon>
        <taxon>Magnoliopsida</taxon>
        <taxon>eudicotyledons</taxon>
        <taxon>Gunneridae</taxon>
        <taxon>Pentapetalae</taxon>
        <taxon>rosids</taxon>
        <taxon>fabids</taxon>
        <taxon>Fabales</taxon>
        <taxon>Fabaceae</taxon>
        <taxon>Papilionoideae</taxon>
        <taxon>50 kb inversion clade</taxon>
        <taxon>dalbergioids sensu lato</taxon>
        <taxon>Dalbergieae</taxon>
        <taxon>Pterocarpus clade</taxon>
        <taxon>Arachis</taxon>
    </lineage>
</organism>
<dbReference type="EMBL" id="SDMP01000005">
    <property type="protein sequence ID" value="RYR57300.1"/>
    <property type="molecule type" value="Genomic_DNA"/>
</dbReference>
<name>A0A445D2P7_ARAHY</name>
<keyword evidence="3" id="KW-1185">Reference proteome</keyword>
<feature type="domain" description="Replication protein A 70 kDa DNA-binding subunit B/D first OB fold" evidence="1">
    <location>
        <begin position="4"/>
        <end position="98"/>
    </location>
</feature>
<dbReference type="SUPFAM" id="SSF50249">
    <property type="entry name" value="Nucleic acid-binding proteins"/>
    <property type="match status" value="1"/>
</dbReference>
<dbReference type="AlphaFoldDB" id="A0A445D2P7"/>
<gene>
    <name evidence="2" type="ORF">Ahy_A05g023024</name>
</gene>
<evidence type="ECO:0000313" key="3">
    <source>
        <dbReference type="Proteomes" id="UP000289738"/>
    </source>
</evidence>
<dbReference type="InterPro" id="IPR003871">
    <property type="entry name" value="RFA1B/D_OB_1st"/>
</dbReference>
<dbReference type="Proteomes" id="UP000289738">
    <property type="component" value="Chromosome A05"/>
</dbReference>
<evidence type="ECO:0000259" key="1">
    <source>
        <dbReference type="Pfam" id="PF02721"/>
    </source>
</evidence>